<evidence type="ECO:0000256" key="4">
    <source>
        <dbReference type="ARBA" id="ARBA00022989"/>
    </source>
</evidence>
<feature type="transmembrane region" description="Helical" evidence="6">
    <location>
        <begin position="227"/>
        <end position="248"/>
    </location>
</feature>
<organism evidence="8 9">
    <name type="scientific">Rubrobacter xylanophilus</name>
    <dbReference type="NCBI Taxonomy" id="49319"/>
    <lineage>
        <taxon>Bacteria</taxon>
        <taxon>Bacillati</taxon>
        <taxon>Actinomycetota</taxon>
        <taxon>Rubrobacteria</taxon>
        <taxon>Rubrobacterales</taxon>
        <taxon>Rubrobacteraceae</taxon>
        <taxon>Rubrobacter</taxon>
    </lineage>
</organism>
<evidence type="ECO:0000256" key="5">
    <source>
        <dbReference type="ARBA" id="ARBA00023136"/>
    </source>
</evidence>
<dbReference type="InterPro" id="IPR004869">
    <property type="entry name" value="MMPL_dom"/>
</dbReference>
<keyword evidence="2" id="KW-1003">Cell membrane</keyword>
<dbReference type="SUPFAM" id="SSF82866">
    <property type="entry name" value="Multidrug efflux transporter AcrB transmembrane domain"/>
    <property type="match status" value="2"/>
</dbReference>
<feature type="transmembrane region" description="Helical" evidence="6">
    <location>
        <begin position="656"/>
        <end position="678"/>
    </location>
</feature>
<keyword evidence="5 6" id="KW-0472">Membrane</keyword>
<feature type="transmembrane region" description="Helical" evidence="6">
    <location>
        <begin position="12"/>
        <end position="33"/>
    </location>
</feature>
<dbReference type="PANTHER" id="PTHR33406:SF13">
    <property type="entry name" value="MEMBRANE PROTEIN YDFJ"/>
    <property type="match status" value="1"/>
</dbReference>
<sequence>MGGFHRLGEFVYRLRWVVIGLWVVVLGVGVYVAPQVGERLSGGEVVLPDSESAEVQRVLEGRGASGSEVYVIVFRSEEMSARSEGFRRAESRILERVRELPGVSGVTGYGSTGDEDFLSEDGRESYAVVEGAGGEELLEKLRRAAASGELRTYVTGQAAVEEDLQRAAEESIRRAETFALPLALVILVVAFGGVVAASLPMIVGVCSVLATFGLIYLVSTFYEMSIFVSQVATMLGLGLGIDYALLVVSRFREELARGSAPEAVARTVGTAGRTIFFSGAAVLIGLAGLFFFPFPILRSVGIGGVLVVCTTVLAALTLAPAVMGVLGDRINRLSLRRPSGAGGRSPWQRIGALGMRRPVFTVAAVAVLCGLLLYPLGDLRTGLANARALPASAESRAGDDILREDFRYANLNPIQLVVRTGGDPTTAESLREIRDVGRRVREVEGVDGLRSVYTVGERAARQYAGRVAEARRQAEAEAAARTDEVVDRQFERQVEARTDRVVEERLAGLRERYGTVPPGAEEEIRSQTEPQVRQALEQAGARRKIRAEVEKQIRRRIEERLPDLPQGVSAEGEITPEGVANFLDTEAARENEQLRDALETFVAGDAAVVQVIPASDPYSGEARRTVEALRELEEPKGVEVAVGGLPAQQHDVLASLFGAPLLYTGLFVLGATYLTLAASFRSLVAPLKGLLVNGLSLAASMGLLVLIFQEGHLSGLLGLSTTGFVDALVPILTFCVVFGISMDYEVFLLSRIKEARDAGATPEESVEEGLGAIGRIIASAAAILITVTGAFAFADILQIKALGIGIAAAVFIAAFVMQMLLVPAIMKLLGEWIWWPSGRKKG</sequence>
<dbReference type="Pfam" id="PF03176">
    <property type="entry name" value="MMPL"/>
    <property type="match status" value="2"/>
</dbReference>
<feature type="transmembrane region" description="Helical" evidence="6">
    <location>
        <begin position="728"/>
        <end position="749"/>
    </location>
</feature>
<feature type="transmembrane region" description="Helical" evidence="6">
    <location>
        <begin position="182"/>
        <end position="215"/>
    </location>
</feature>
<evidence type="ECO:0000256" key="1">
    <source>
        <dbReference type="ARBA" id="ARBA00004651"/>
    </source>
</evidence>
<keyword evidence="3 6" id="KW-0812">Transmembrane</keyword>
<dbReference type="PROSITE" id="PS50156">
    <property type="entry name" value="SSD"/>
    <property type="match status" value="1"/>
</dbReference>
<accession>A0A510HEQ2</accession>
<evidence type="ECO:0000256" key="3">
    <source>
        <dbReference type="ARBA" id="ARBA00022692"/>
    </source>
</evidence>
<feature type="transmembrane region" description="Helical" evidence="6">
    <location>
        <begin position="275"/>
        <end position="296"/>
    </location>
</feature>
<gene>
    <name evidence="8" type="ORF">RxyAA322_02580</name>
</gene>
<evidence type="ECO:0000256" key="6">
    <source>
        <dbReference type="SAM" id="Phobius"/>
    </source>
</evidence>
<dbReference type="PANTHER" id="PTHR33406">
    <property type="entry name" value="MEMBRANE PROTEIN MJ1562-RELATED"/>
    <property type="match status" value="1"/>
</dbReference>
<feature type="transmembrane region" description="Helical" evidence="6">
    <location>
        <begin position="359"/>
        <end position="377"/>
    </location>
</feature>
<evidence type="ECO:0000256" key="2">
    <source>
        <dbReference type="ARBA" id="ARBA00022475"/>
    </source>
</evidence>
<keyword evidence="9" id="KW-1185">Reference proteome</keyword>
<evidence type="ECO:0000313" key="8">
    <source>
        <dbReference type="EMBL" id="BBL78404.1"/>
    </source>
</evidence>
<reference evidence="8" key="1">
    <citation type="journal article" date="2019" name="Microbiol. Resour. Announc.">
        <title>Complete Genome Sequence of Rubrobacter xylanophilus Strain AA3-22, Isolated from Arima Onsen in Japan.</title>
        <authorList>
            <person name="Tomariguchi N."/>
            <person name="Miyazaki K."/>
        </authorList>
    </citation>
    <scope>NUCLEOTIDE SEQUENCE [LARGE SCALE GENOMIC DNA]</scope>
    <source>
        <strain evidence="8">AA3-22</strain>
    </source>
</reference>
<feature type="transmembrane region" description="Helical" evidence="6">
    <location>
        <begin position="690"/>
        <end position="708"/>
    </location>
</feature>
<dbReference type="GO" id="GO:0005886">
    <property type="term" value="C:plasma membrane"/>
    <property type="evidence" value="ECO:0007669"/>
    <property type="project" value="UniProtKB-SubCell"/>
</dbReference>
<name>A0A510HEQ2_9ACTN</name>
<dbReference type="RefSeq" id="WP_172620597.1">
    <property type="nucleotide sequence ID" value="NZ_AP019791.1"/>
</dbReference>
<dbReference type="Gene3D" id="1.20.1640.10">
    <property type="entry name" value="Multidrug efflux transporter AcrB transmembrane domain"/>
    <property type="match status" value="2"/>
</dbReference>
<feature type="transmembrane region" description="Helical" evidence="6">
    <location>
        <begin position="302"/>
        <end position="327"/>
    </location>
</feature>
<proteinExistence type="predicted"/>
<protein>
    <recommendedName>
        <fullName evidence="7">SSD domain-containing protein</fullName>
    </recommendedName>
</protein>
<keyword evidence="4 6" id="KW-1133">Transmembrane helix</keyword>
<feature type="transmembrane region" description="Helical" evidence="6">
    <location>
        <begin position="799"/>
        <end position="822"/>
    </location>
</feature>
<dbReference type="Proteomes" id="UP000318065">
    <property type="component" value="Chromosome"/>
</dbReference>
<comment type="subcellular location">
    <subcellularLocation>
        <location evidence="1">Cell membrane</location>
        <topology evidence="1">Multi-pass membrane protein</topology>
    </subcellularLocation>
</comment>
<dbReference type="InterPro" id="IPR000731">
    <property type="entry name" value="SSD"/>
</dbReference>
<dbReference type="EMBL" id="AP019791">
    <property type="protein sequence ID" value="BBL78404.1"/>
    <property type="molecule type" value="Genomic_DNA"/>
</dbReference>
<dbReference type="InterPro" id="IPR050545">
    <property type="entry name" value="Mycobact_MmpL"/>
</dbReference>
<feature type="transmembrane region" description="Helical" evidence="6">
    <location>
        <begin position="770"/>
        <end position="793"/>
    </location>
</feature>
<dbReference type="AlphaFoldDB" id="A0A510HEQ2"/>
<evidence type="ECO:0000313" key="9">
    <source>
        <dbReference type="Proteomes" id="UP000318065"/>
    </source>
</evidence>
<feature type="domain" description="SSD" evidence="7">
    <location>
        <begin position="201"/>
        <end position="325"/>
    </location>
</feature>
<evidence type="ECO:0000259" key="7">
    <source>
        <dbReference type="PROSITE" id="PS50156"/>
    </source>
</evidence>